<evidence type="ECO:0000313" key="4">
    <source>
        <dbReference type="Proteomes" id="UP000284908"/>
    </source>
</evidence>
<evidence type="ECO:0000259" key="2">
    <source>
        <dbReference type="Pfam" id="PF06381"/>
    </source>
</evidence>
<gene>
    <name evidence="3" type="ORF">D6C13_02385</name>
</gene>
<evidence type="ECO:0000256" key="1">
    <source>
        <dbReference type="SAM" id="MobiDB-lite"/>
    </source>
</evidence>
<dbReference type="AlphaFoldDB" id="A0A419NEN4"/>
<organism evidence="3 4">
    <name type="scientific">Rahnella woolbedingensis</name>
    <dbReference type="NCBI Taxonomy" id="1510574"/>
    <lineage>
        <taxon>Bacteria</taxon>
        <taxon>Pseudomonadati</taxon>
        <taxon>Pseudomonadota</taxon>
        <taxon>Gammaproteobacteria</taxon>
        <taxon>Enterobacterales</taxon>
        <taxon>Yersiniaceae</taxon>
        <taxon>Rahnella</taxon>
    </lineage>
</organism>
<feature type="compositionally biased region" description="Basic and acidic residues" evidence="1">
    <location>
        <begin position="476"/>
        <end position="486"/>
    </location>
</feature>
<dbReference type="InterPro" id="IPR024459">
    <property type="entry name" value="Acb1-like_N"/>
</dbReference>
<feature type="domain" description="Anti-CBASS protein Acb1-like N-terminal" evidence="2">
    <location>
        <begin position="90"/>
        <end position="425"/>
    </location>
</feature>
<dbReference type="EMBL" id="RAHH01000002">
    <property type="protein sequence ID" value="RJT47230.1"/>
    <property type="molecule type" value="Genomic_DNA"/>
</dbReference>
<evidence type="ECO:0000313" key="3">
    <source>
        <dbReference type="EMBL" id="RJT47230.1"/>
    </source>
</evidence>
<accession>A0A419NEN4</accession>
<protein>
    <submittedName>
        <fullName evidence="3">DUF1073 domain-containing protein</fullName>
    </submittedName>
</protein>
<sequence>MSDTNNEVQFLVNALADQVAVGRQRALYAGQFNGNTKRTTLWEEFGYPDTVTFDMLYRAYRRNSSAYAGVHKTLDSCWIDKPVIIEGPLVDKSKKETEWEKTVTRLLKKHWSKIKDADRRNLVGHYSAIIMQIKDNRNWWEPVDTALVKRLGEAALVKLIPAWESQIKPGNYDIDTLSDTYGQPVSYTFNEQPVGDDSTYGNIRSVTVHPSRVIILAEGSEDDNMLSGIPLNEAGYNDLLDIEKSKGGSAEGFLKNASRQLGIEFDKETDMATLGKAAVAAGFKDLGDALNEKVLRMSKGTDAALVMQAGKASVLSVAAADPTPTFTVSANSYSSTILCPFNILYGKQTGNLASTEDKTAWAIRCNERRNGWLSWVITEVVQRWCDVGIIGQPKTNEITVDWSDLLAPGDSEKLDNMGKLADIAQKTQQAYGTPAVEINEIRAAGELEPMTEPPEPDPNAKPTAKDPLNGDDDNSDPNRDTNRTAQ</sequence>
<dbReference type="OrthoDB" id="7440425at2"/>
<feature type="region of interest" description="Disordered" evidence="1">
    <location>
        <begin position="441"/>
        <end position="486"/>
    </location>
</feature>
<comment type="caution">
    <text evidence="3">The sequence shown here is derived from an EMBL/GenBank/DDBJ whole genome shotgun (WGS) entry which is preliminary data.</text>
</comment>
<dbReference type="Proteomes" id="UP000284908">
    <property type="component" value="Unassembled WGS sequence"/>
</dbReference>
<proteinExistence type="predicted"/>
<dbReference type="RefSeq" id="WP_120131239.1">
    <property type="nucleotide sequence ID" value="NZ_RAHH01000002.1"/>
</dbReference>
<reference evidence="3 4" key="1">
    <citation type="submission" date="2018-09" db="EMBL/GenBank/DDBJ databases">
        <authorList>
            <person name="Le Fleche-Mateos A."/>
        </authorList>
    </citation>
    <scope>NUCLEOTIDE SEQUENCE [LARGE SCALE GENOMIC DNA]</scope>
    <source>
        <strain evidence="3 4">DSM 27399</strain>
    </source>
</reference>
<keyword evidence="4" id="KW-1185">Reference proteome</keyword>
<name>A0A419NEN4_9GAMM</name>
<dbReference type="Pfam" id="PF06381">
    <property type="entry name" value="Phage_portal_3"/>
    <property type="match status" value="1"/>
</dbReference>